<dbReference type="Pfam" id="PF18885">
    <property type="entry name" value="DUF5648"/>
    <property type="match status" value="1"/>
</dbReference>
<feature type="chain" id="PRO_5001818245" evidence="2">
    <location>
        <begin position="47"/>
        <end position="821"/>
    </location>
</feature>
<dbReference type="GO" id="GO:0030313">
    <property type="term" value="C:cell envelope"/>
    <property type="evidence" value="ECO:0007669"/>
    <property type="project" value="UniProtKB-SubCell"/>
</dbReference>
<dbReference type="Proteomes" id="UP000029072">
    <property type="component" value="Unassembled WGS sequence"/>
</dbReference>
<dbReference type="InterPro" id="IPR043708">
    <property type="entry name" value="DUF5648"/>
</dbReference>
<evidence type="ECO:0000259" key="3">
    <source>
        <dbReference type="Pfam" id="PF18885"/>
    </source>
</evidence>
<dbReference type="EMBL" id="JGYS01000017">
    <property type="protein sequence ID" value="KFI52367.1"/>
    <property type="molecule type" value="Genomic_DNA"/>
</dbReference>
<dbReference type="InterPro" id="IPR042229">
    <property type="entry name" value="Listeria/Bacterioides_rpt_sf"/>
</dbReference>
<sequence>MENPMSLKERFLKMTGNTSKWRAPLAGLASIAMLATMGVAATTANAASLENLSGRTFSVNVYNPDEPWKPITGFSYSRSWGYVLNPSANVSADPYASDSDGKVFDYFSYDKAGNNRIGDVLVVKGDTKVFAQYKTAVKVNIDFAGNGFNGAGDDVTVEIPKGESLTASEYQRALAKTAGLAKDSTGEPAAIGGKTFAGLTESRTAAGSNDDLYQGEALNADTNLYGRYDAEANLATVAFRGKGEADSAAVKRYTLNGNAFPKFRVPAKFNGVASWKLNSSTGSDYDFSAKVNHDTDVDAGKADVTLVASDEAGLRNVTVKYVYKNGATETGNTLADSSWDAANHIASYATTADQKPVKPVDPVAPNAVFTGWYTNPNADGTSHAVNWDAAISAQQGYKANGTLTLYAGWDTSHVAQLHYDMKYVDGGNQYEYVYAGSKHDLPAGLEEYYQTEAQKDALKGEYTSKTLVGWYLGDNGKDVVTSVTAPAAGESAKYTAVWSGSQSIRLNANSGKFDGQTYKWVTKTDSQRWQDVVVNPTRDGYTLTGWTYNGGSVNLYSGTYDLPSTAGFDNLPLPTTGSTVTLDAVWVLSAAQDIDAAFGAYPLANEGDAYKTPTFANKSADYKLAEKYAKTQESWNAYVDTVYGLKDEFHALYGLSGQEKIDAQKALAAKLQAAQDKLVDDKAPAGTTTVYRLFNPNEKRAGSHHYTASVYEYNALARKGWVREGVAFVTTSDGDPVYRAYNPNDGSHFYTLSKVEFNHAVKAGWRDEGIGFHVADTSKAPLYRIYNPNSGEHFYTTSKGEAKADIAKGWNDEGIAWNVIK</sequence>
<feature type="domain" description="DUF5648" evidence="3">
    <location>
        <begin position="689"/>
        <end position="819"/>
    </location>
</feature>
<feature type="signal peptide" evidence="2">
    <location>
        <begin position="1"/>
        <end position="46"/>
    </location>
</feature>
<dbReference type="InterPro" id="IPR013378">
    <property type="entry name" value="InlB-like_B-rpt"/>
</dbReference>
<name>A0A087A0R7_9BIFI</name>
<organism evidence="4 5">
    <name type="scientific">Bifidobacterium callitrichos DSM 23973</name>
    <dbReference type="NCBI Taxonomy" id="1437609"/>
    <lineage>
        <taxon>Bacteria</taxon>
        <taxon>Bacillati</taxon>
        <taxon>Actinomycetota</taxon>
        <taxon>Actinomycetes</taxon>
        <taxon>Bifidobacteriales</taxon>
        <taxon>Bifidobacteriaceae</taxon>
        <taxon>Bifidobacterium</taxon>
    </lineage>
</organism>
<dbReference type="eggNOG" id="COG3757">
    <property type="taxonomic scope" value="Bacteria"/>
</dbReference>
<comment type="caution">
    <text evidence="4">The sequence shown here is derived from an EMBL/GenBank/DDBJ whole genome shotgun (WGS) entry which is preliminary data.</text>
</comment>
<accession>A0A087A0R7</accession>
<evidence type="ECO:0000256" key="2">
    <source>
        <dbReference type="SAM" id="SignalP"/>
    </source>
</evidence>
<dbReference type="Pfam" id="PF09479">
    <property type="entry name" value="Flg_new"/>
    <property type="match status" value="2"/>
</dbReference>
<evidence type="ECO:0000313" key="4">
    <source>
        <dbReference type="EMBL" id="KFI52367.1"/>
    </source>
</evidence>
<comment type="subcellular location">
    <subcellularLocation>
        <location evidence="1">Cell envelope</location>
    </subcellularLocation>
</comment>
<reference evidence="4 5" key="1">
    <citation type="submission" date="2014-03" db="EMBL/GenBank/DDBJ databases">
        <title>Genomics of Bifidobacteria.</title>
        <authorList>
            <person name="Ventura M."/>
            <person name="Milani C."/>
            <person name="Lugli G.A."/>
        </authorList>
    </citation>
    <scope>NUCLEOTIDE SEQUENCE [LARGE SCALE GENOMIC DNA]</scope>
    <source>
        <strain evidence="4 5">DSM 23973</strain>
    </source>
</reference>
<dbReference type="Gene3D" id="2.60.40.4270">
    <property type="entry name" value="Listeria-Bacteroides repeat domain"/>
    <property type="match status" value="1"/>
</dbReference>
<protein>
    <submittedName>
        <fullName evidence="4">Prophage pi3 protein 01</fullName>
    </submittedName>
</protein>
<evidence type="ECO:0000256" key="1">
    <source>
        <dbReference type="ARBA" id="ARBA00004196"/>
    </source>
</evidence>
<proteinExistence type="predicted"/>
<dbReference type="AlphaFoldDB" id="A0A087A0R7"/>
<evidence type="ECO:0000313" key="5">
    <source>
        <dbReference type="Proteomes" id="UP000029072"/>
    </source>
</evidence>
<gene>
    <name evidence="4" type="ORF">BCAL_2012</name>
</gene>
<keyword evidence="2" id="KW-0732">Signal</keyword>